<dbReference type="GeneID" id="20347036"/>
<dbReference type="AlphaFoldDB" id="J3NZ78"/>
<dbReference type="InterPro" id="IPR036291">
    <property type="entry name" value="NAD(P)-bd_dom_sf"/>
</dbReference>
<reference evidence="7" key="4">
    <citation type="journal article" date="2015" name="G3 (Bethesda)">
        <title>Genome sequences of three phytopathogenic species of the Magnaporthaceae family of fungi.</title>
        <authorList>
            <person name="Okagaki L.H."/>
            <person name="Nunes C.C."/>
            <person name="Sailsbery J."/>
            <person name="Clay B."/>
            <person name="Brown D."/>
            <person name="John T."/>
            <person name="Oh Y."/>
            <person name="Young N."/>
            <person name="Fitzgerald M."/>
            <person name="Haas B.J."/>
            <person name="Zeng Q."/>
            <person name="Young S."/>
            <person name="Adiconis X."/>
            <person name="Fan L."/>
            <person name="Levin J.Z."/>
            <person name="Mitchell T.K."/>
            <person name="Okubara P.A."/>
            <person name="Farman M.L."/>
            <person name="Kohn L.M."/>
            <person name="Birren B."/>
            <person name="Ma L.-J."/>
            <person name="Dean R.A."/>
        </authorList>
    </citation>
    <scope>NUCLEOTIDE SEQUENCE</scope>
    <source>
        <strain evidence="7">R3-111a-1</strain>
    </source>
</reference>
<dbReference type="InterPro" id="IPR020904">
    <property type="entry name" value="Sc_DH/Rdtase_CS"/>
</dbReference>
<feature type="signal peptide" evidence="5">
    <location>
        <begin position="1"/>
        <end position="18"/>
    </location>
</feature>
<dbReference type="Proteomes" id="UP000006039">
    <property type="component" value="Unassembled WGS sequence"/>
</dbReference>
<dbReference type="Gene3D" id="3.40.50.720">
    <property type="entry name" value="NAD(P)-binding Rossmann-like Domain"/>
    <property type="match status" value="1"/>
</dbReference>
<reference evidence="8" key="1">
    <citation type="submission" date="2010-07" db="EMBL/GenBank/DDBJ databases">
        <title>The genome sequence of Gaeumannomyces graminis var. tritici strain R3-111a-1.</title>
        <authorList>
            <consortium name="The Broad Institute Genome Sequencing Platform"/>
            <person name="Ma L.-J."/>
            <person name="Dead R."/>
            <person name="Young S."/>
            <person name="Zeng Q."/>
            <person name="Koehrsen M."/>
            <person name="Alvarado L."/>
            <person name="Berlin A."/>
            <person name="Chapman S.B."/>
            <person name="Chen Z."/>
            <person name="Freedman E."/>
            <person name="Gellesch M."/>
            <person name="Goldberg J."/>
            <person name="Griggs A."/>
            <person name="Gujja S."/>
            <person name="Heilman E.R."/>
            <person name="Heiman D."/>
            <person name="Hepburn T."/>
            <person name="Howarth C."/>
            <person name="Jen D."/>
            <person name="Larson L."/>
            <person name="Mehta T."/>
            <person name="Neiman D."/>
            <person name="Pearson M."/>
            <person name="Roberts A."/>
            <person name="Saif S."/>
            <person name="Shea T."/>
            <person name="Shenoy N."/>
            <person name="Sisk P."/>
            <person name="Stolte C."/>
            <person name="Sykes S."/>
            <person name="Walk T."/>
            <person name="White J."/>
            <person name="Yandava C."/>
            <person name="Haas B."/>
            <person name="Nusbaum C."/>
            <person name="Birren B."/>
        </authorList>
    </citation>
    <scope>NUCLEOTIDE SEQUENCE [LARGE SCALE GENOMIC DNA]</scope>
    <source>
        <strain evidence="8">R3-111a-1</strain>
    </source>
</reference>
<dbReference type="InterPro" id="IPR002347">
    <property type="entry name" value="SDR_fam"/>
</dbReference>
<name>J3NZ78_GAET3</name>
<evidence type="ECO:0000256" key="3">
    <source>
        <dbReference type="ARBA" id="ARBA00023002"/>
    </source>
</evidence>
<evidence type="ECO:0000256" key="1">
    <source>
        <dbReference type="ARBA" id="ARBA00006484"/>
    </source>
</evidence>
<dbReference type="EMBL" id="GL385397">
    <property type="protein sequence ID" value="EJT76661.1"/>
    <property type="molecule type" value="Genomic_DNA"/>
</dbReference>
<evidence type="ECO:0000313" key="6">
    <source>
        <dbReference type="EMBL" id="EJT76661.1"/>
    </source>
</evidence>
<feature type="chain" id="PRO_5015094612" description="3-oxoacyl-[acyl-carrier-protein] reductase" evidence="5">
    <location>
        <begin position="19"/>
        <end position="319"/>
    </location>
</feature>
<comment type="similarity">
    <text evidence="1 4">Belongs to the short-chain dehydrogenases/reductases (SDR) family.</text>
</comment>
<dbReference type="VEuPathDB" id="FungiDB:GGTG_06578"/>
<keyword evidence="5" id="KW-0732">Signal</keyword>
<dbReference type="STRING" id="644352.J3NZ78"/>
<evidence type="ECO:0000256" key="2">
    <source>
        <dbReference type="ARBA" id="ARBA00022857"/>
    </source>
</evidence>
<evidence type="ECO:0008006" key="9">
    <source>
        <dbReference type="Google" id="ProtNLM"/>
    </source>
</evidence>
<dbReference type="SUPFAM" id="SSF51735">
    <property type="entry name" value="NAD(P)-binding Rossmann-fold domains"/>
    <property type="match status" value="1"/>
</dbReference>
<dbReference type="PANTHER" id="PTHR43976">
    <property type="entry name" value="SHORT CHAIN DEHYDROGENASE"/>
    <property type="match status" value="1"/>
</dbReference>
<dbReference type="GO" id="GO:0016491">
    <property type="term" value="F:oxidoreductase activity"/>
    <property type="evidence" value="ECO:0007669"/>
    <property type="project" value="UniProtKB-KW"/>
</dbReference>
<dbReference type="Pfam" id="PF00106">
    <property type="entry name" value="adh_short"/>
    <property type="match status" value="1"/>
</dbReference>
<keyword evidence="2" id="KW-0521">NADP</keyword>
<evidence type="ECO:0000313" key="7">
    <source>
        <dbReference type="EnsemblFungi" id="EJT76661"/>
    </source>
</evidence>
<evidence type="ECO:0000313" key="8">
    <source>
        <dbReference type="Proteomes" id="UP000006039"/>
    </source>
</evidence>
<keyword evidence="8" id="KW-1185">Reference proteome</keyword>
<protein>
    <recommendedName>
        <fullName evidence="9">3-oxoacyl-[acyl-carrier-protein] reductase</fullName>
    </recommendedName>
</protein>
<evidence type="ECO:0000256" key="4">
    <source>
        <dbReference type="RuleBase" id="RU000363"/>
    </source>
</evidence>
<dbReference type="CDD" id="cd05374">
    <property type="entry name" value="17beta-HSD-like_SDR_c"/>
    <property type="match status" value="1"/>
</dbReference>
<dbReference type="HOGENOM" id="CLU_010194_2_9_1"/>
<proteinExistence type="inferred from homology"/>
<reference evidence="6" key="3">
    <citation type="submission" date="2010-09" db="EMBL/GenBank/DDBJ databases">
        <title>Annotation of Gaeumannomyces graminis var. tritici R3-111a-1.</title>
        <authorList>
            <consortium name="The Broad Institute Genome Sequencing Platform"/>
            <person name="Ma L.-J."/>
            <person name="Dead R."/>
            <person name="Young S.K."/>
            <person name="Zeng Q."/>
            <person name="Gargeya S."/>
            <person name="Fitzgerald M."/>
            <person name="Haas B."/>
            <person name="Abouelleil A."/>
            <person name="Alvarado L."/>
            <person name="Arachchi H.M."/>
            <person name="Berlin A."/>
            <person name="Brown A."/>
            <person name="Chapman S.B."/>
            <person name="Chen Z."/>
            <person name="Dunbar C."/>
            <person name="Freedman E."/>
            <person name="Gearin G."/>
            <person name="Gellesch M."/>
            <person name="Goldberg J."/>
            <person name="Griggs A."/>
            <person name="Gujja S."/>
            <person name="Heiman D."/>
            <person name="Howarth C."/>
            <person name="Larson L."/>
            <person name="Lui A."/>
            <person name="MacDonald P.J.P."/>
            <person name="Mehta T."/>
            <person name="Montmayeur A."/>
            <person name="Murphy C."/>
            <person name="Neiman D."/>
            <person name="Pearson M."/>
            <person name="Priest M."/>
            <person name="Roberts A."/>
            <person name="Saif S."/>
            <person name="Shea T."/>
            <person name="Shenoy N."/>
            <person name="Sisk P."/>
            <person name="Stolte C."/>
            <person name="Sykes S."/>
            <person name="Yandava C."/>
            <person name="Wortman J."/>
            <person name="Nusbaum C."/>
            <person name="Birren B."/>
        </authorList>
    </citation>
    <scope>NUCLEOTIDE SEQUENCE</scope>
    <source>
        <strain evidence="6">R3-111a-1</strain>
    </source>
</reference>
<dbReference type="RefSeq" id="XP_009222661.1">
    <property type="nucleotide sequence ID" value="XM_009224397.1"/>
</dbReference>
<organism evidence="6">
    <name type="scientific">Gaeumannomyces tritici (strain R3-111a-1)</name>
    <name type="common">Wheat and barley take-all root rot fungus</name>
    <name type="synonym">Gaeumannomyces graminis var. tritici</name>
    <dbReference type="NCBI Taxonomy" id="644352"/>
    <lineage>
        <taxon>Eukaryota</taxon>
        <taxon>Fungi</taxon>
        <taxon>Dikarya</taxon>
        <taxon>Ascomycota</taxon>
        <taxon>Pezizomycotina</taxon>
        <taxon>Sordariomycetes</taxon>
        <taxon>Sordariomycetidae</taxon>
        <taxon>Magnaporthales</taxon>
        <taxon>Magnaporthaceae</taxon>
        <taxon>Gaeumannomyces</taxon>
    </lineage>
</organism>
<dbReference type="eggNOG" id="KOG1209">
    <property type="taxonomic scope" value="Eukaryota"/>
</dbReference>
<gene>
    <name evidence="7" type="primary">20347036</name>
    <name evidence="6" type="ORF">GGTG_06578</name>
</gene>
<sequence length="319" mass="33752">MAPLVWLVTGSTSGIGLALISEITARGDNVIAAGRKVEQRLSHLKSDNVALLELDITADQADISDALAAAWTIFGGVDVLVNNAGMSALKPAEEATAAFVDNMFQVNLFGHMRVVQAALPLFRARSPGEFSGETGRIAFTSSSILWAPLPFMSHYAASKAGLSAYVEALHKEVRPLGIRCVAIECGGFPTSLGQPREGGAGESFGASGPAIEAYGPLFGTLMSKFATNPMAHMPGDVGKAAARIVDMLRREGLAAGKPWAVRVALGSDGMGSAKQRCEQQLKLVEGWRDLSLSTDREDGNGESVALKEMFEFNNLLEED</sequence>
<dbReference type="InterPro" id="IPR051911">
    <property type="entry name" value="SDR_oxidoreductase"/>
</dbReference>
<dbReference type="OrthoDB" id="1274115at2759"/>
<dbReference type="PRINTS" id="PR00080">
    <property type="entry name" value="SDRFAMILY"/>
</dbReference>
<dbReference type="PRINTS" id="PR00081">
    <property type="entry name" value="GDHRDH"/>
</dbReference>
<dbReference type="PROSITE" id="PS00061">
    <property type="entry name" value="ADH_SHORT"/>
    <property type="match status" value="1"/>
</dbReference>
<dbReference type="PANTHER" id="PTHR43976:SF16">
    <property type="entry name" value="SHORT-CHAIN DEHYDROGENASE_REDUCTASE FAMILY PROTEIN"/>
    <property type="match status" value="1"/>
</dbReference>
<dbReference type="EnsemblFungi" id="EJT76661">
    <property type="protein sequence ID" value="EJT76661"/>
    <property type="gene ID" value="GGTG_06578"/>
</dbReference>
<reference evidence="7" key="5">
    <citation type="submission" date="2018-04" db="UniProtKB">
        <authorList>
            <consortium name="EnsemblFungi"/>
        </authorList>
    </citation>
    <scope>IDENTIFICATION</scope>
    <source>
        <strain evidence="7">R3-111a-1</strain>
    </source>
</reference>
<accession>J3NZ78</accession>
<evidence type="ECO:0000256" key="5">
    <source>
        <dbReference type="SAM" id="SignalP"/>
    </source>
</evidence>
<keyword evidence="3" id="KW-0560">Oxidoreductase</keyword>
<reference evidence="6" key="2">
    <citation type="submission" date="2010-07" db="EMBL/GenBank/DDBJ databases">
        <authorList>
            <consortium name="The Broad Institute Genome Sequencing Platform"/>
            <consortium name="Broad Institute Genome Sequencing Center for Infectious Disease"/>
            <person name="Ma L.-J."/>
            <person name="Dead R."/>
            <person name="Young S."/>
            <person name="Zeng Q."/>
            <person name="Koehrsen M."/>
            <person name="Alvarado L."/>
            <person name="Berlin A."/>
            <person name="Chapman S.B."/>
            <person name="Chen Z."/>
            <person name="Freedman E."/>
            <person name="Gellesch M."/>
            <person name="Goldberg J."/>
            <person name="Griggs A."/>
            <person name="Gujja S."/>
            <person name="Heilman E.R."/>
            <person name="Heiman D."/>
            <person name="Hepburn T."/>
            <person name="Howarth C."/>
            <person name="Jen D."/>
            <person name="Larson L."/>
            <person name="Mehta T."/>
            <person name="Neiman D."/>
            <person name="Pearson M."/>
            <person name="Roberts A."/>
            <person name="Saif S."/>
            <person name="Shea T."/>
            <person name="Shenoy N."/>
            <person name="Sisk P."/>
            <person name="Stolte C."/>
            <person name="Sykes S."/>
            <person name="Walk T."/>
            <person name="White J."/>
            <person name="Yandava C."/>
            <person name="Haas B."/>
            <person name="Nusbaum C."/>
            <person name="Birren B."/>
        </authorList>
    </citation>
    <scope>NUCLEOTIDE SEQUENCE</scope>
    <source>
        <strain evidence="6">R3-111a-1</strain>
    </source>
</reference>